<dbReference type="KEGG" id="vab:WPS_18570"/>
<sequence length="167" mass="18152">MDGTGDSVERFRADHHAQTLPDVSLDELAALGIRGIVVDLDNTVCEYRRPELAPGVADWVRTAQQRGFALVLVSNNFTERVGSVGAQLGIPVVPNALKPLPFAFVRALRLLGTPRGATIVIGDQLFTDVLGAKLVGLRTLLTQPLDARDFPLTRVLRFLERTIAGRT</sequence>
<keyword evidence="2" id="KW-1185">Reference proteome</keyword>
<protein>
    <submittedName>
        <fullName evidence="1">Haloacid dehalogenase</fullName>
    </submittedName>
</protein>
<dbReference type="Proteomes" id="UP001317532">
    <property type="component" value="Chromosome"/>
</dbReference>
<dbReference type="GO" id="GO:0008962">
    <property type="term" value="F:phosphatidylglycerophosphatase activity"/>
    <property type="evidence" value="ECO:0007669"/>
    <property type="project" value="InterPro"/>
</dbReference>
<evidence type="ECO:0000313" key="2">
    <source>
        <dbReference type="Proteomes" id="UP001317532"/>
    </source>
</evidence>
<proteinExistence type="predicted"/>
<accession>A0AAN2CA04</accession>
<reference evidence="1 2" key="1">
    <citation type="journal article" date="2022" name="ISME Commun">
        <title>Vulcanimicrobium alpinus gen. nov. sp. nov., the first cultivated representative of the candidate phylum 'Eremiobacterota', is a metabolically versatile aerobic anoxygenic phototroph.</title>
        <authorList>
            <person name="Yabe S."/>
            <person name="Muto K."/>
            <person name="Abe K."/>
            <person name="Yokota A."/>
            <person name="Staudigel H."/>
            <person name="Tebo B.M."/>
        </authorList>
    </citation>
    <scope>NUCLEOTIDE SEQUENCE [LARGE SCALE GENOMIC DNA]</scope>
    <source>
        <strain evidence="1 2">WC8-2</strain>
    </source>
</reference>
<dbReference type="NCBIfam" id="TIGR01668">
    <property type="entry name" value="YqeG_hyp_ppase"/>
    <property type="match status" value="1"/>
</dbReference>
<dbReference type="SUPFAM" id="SSF56784">
    <property type="entry name" value="HAD-like"/>
    <property type="match status" value="1"/>
</dbReference>
<dbReference type="InterPro" id="IPR036412">
    <property type="entry name" value="HAD-like_sf"/>
</dbReference>
<gene>
    <name evidence="1" type="ORF">WPS_18570</name>
</gene>
<dbReference type="InterPro" id="IPR023214">
    <property type="entry name" value="HAD_sf"/>
</dbReference>
<dbReference type="Pfam" id="PF00702">
    <property type="entry name" value="Hydrolase"/>
    <property type="match status" value="1"/>
</dbReference>
<organism evidence="1 2">
    <name type="scientific">Vulcanimicrobium alpinum</name>
    <dbReference type="NCBI Taxonomy" id="3016050"/>
    <lineage>
        <taxon>Bacteria</taxon>
        <taxon>Bacillati</taxon>
        <taxon>Vulcanimicrobiota</taxon>
        <taxon>Vulcanimicrobiia</taxon>
        <taxon>Vulcanimicrobiales</taxon>
        <taxon>Vulcanimicrobiaceae</taxon>
        <taxon>Vulcanimicrobium</taxon>
    </lineage>
</organism>
<dbReference type="EMBL" id="AP025523">
    <property type="protein sequence ID" value="BDE06581.1"/>
    <property type="molecule type" value="Genomic_DNA"/>
</dbReference>
<evidence type="ECO:0000313" key="1">
    <source>
        <dbReference type="EMBL" id="BDE06581.1"/>
    </source>
</evidence>
<dbReference type="AlphaFoldDB" id="A0AAN2CA04"/>
<dbReference type="InterPro" id="IPR010021">
    <property type="entry name" value="PGPP1/Gep4"/>
</dbReference>
<name>A0AAN2CA04_UNVUL</name>
<dbReference type="Gene3D" id="3.40.50.1000">
    <property type="entry name" value="HAD superfamily/HAD-like"/>
    <property type="match status" value="1"/>
</dbReference>